<dbReference type="AlphaFoldDB" id="A0A4R9JJ53"/>
<comment type="similarity">
    <text evidence="2">Belongs to the bacterial solute-binding protein 5 family.</text>
</comment>
<dbReference type="InterPro" id="IPR000914">
    <property type="entry name" value="SBP_5_dom"/>
</dbReference>
<dbReference type="GO" id="GO:0043190">
    <property type="term" value="C:ATP-binding cassette (ABC) transporter complex"/>
    <property type="evidence" value="ECO:0007669"/>
    <property type="project" value="InterPro"/>
</dbReference>
<dbReference type="GO" id="GO:1904680">
    <property type="term" value="F:peptide transmembrane transporter activity"/>
    <property type="evidence" value="ECO:0007669"/>
    <property type="project" value="TreeGrafter"/>
</dbReference>
<reference evidence="6" key="1">
    <citation type="journal article" date="2019" name="PLoS Negl. Trop. Dis.">
        <title>Revisiting the worldwide diversity of Leptospira species in the environment.</title>
        <authorList>
            <person name="Vincent A.T."/>
            <person name="Schiettekatte O."/>
            <person name="Bourhy P."/>
            <person name="Veyrier F.J."/>
            <person name="Picardeau M."/>
        </authorList>
    </citation>
    <scope>NUCLEOTIDE SEQUENCE [LARGE SCALE GENOMIC DNA]</scope>
    <source>
        <strain evidence="6">201702692</strain>
    </source>
</reference>
<dbReference type="PANTHER" id="PTHR30290">
    <property type="entry name" value="PERIPLASMIC BINDING COMPONENT OF ABC TRANSPORTER"/>
    <property type="match status" value="1"/>
</dbReference>
<protein>
    <submittedName>
        <fullName evidence="6">ABC transporter substrate-binding protein</fullName>
    </submittedName>
</protein>
<dbReference type="OrthoDB" id="9772924at2"/>
<name>A0A4R9JJ53_9LEPT</name>
<dbReference type="SUPFAM" id="SSF53850">
    <property type="entry name" value="Periplasmic binding protein-like II"/>
    <property type="match status" value="1"/>
</dbReference>
<sequence length="474" mass="55206">MRTLSLVFFLLSLTFCRKEPFDFDLKIALPSDPAHLDPLFITDLSGQKLSKFLHQGLFSRDPKGFQSPWILTSQKIPHPNREIWRFQLRPAAPALEDIRFSLSRLVQESYPRKGDYQFLLAVRSLSENQLELEFQKGTMETEWKEKLSLPFASIIGKEEWERGVLHSYGKYKLLSWKKNEFLDLHLQKESDSDFPKKIRFLILPQSSTSLFLYRKGKLDAFKLTDFLLSIPEANQESTLTKRGRSVQYIAINQNNSCFDKHFRTALNLAIPRHLIIQKLLENHADLTYGPIPLNYIEKISKGEVHQEQTYDKNLAIAELEQSSCYPKIKTTSLEFRMRGDDENQTKGRAIKQALEEIGLIIKLRPMEKAPLYKENGEGKGDLTLLTWYSDFDSIWNFLDPLFHPEKMGNGGNRSFYLNPEVGRILNKPSKTDKDALQVITKIKEDKPWIFLWSIQENYLVSKEFLRYNVLADFL</sequence>
<organism evidence="6 7">
    <name type="scientific">Leptospira perdikensis</name>
    <dbReference type="NCBI Taxonomy" id="2484948"/>
    <lineage>
        <taxon>Bacteria</taxon>
        <taxon>Pseudomonadati</taxon>
        <taxon>Spirochaetota</taxon>
        <taxon>Spirochaetia</taxon>
        <taxon>Leptospirales</taxon>
        <taxon>Leptospiraceae</taxon>
        <taxon>Leptospira</taxon>
    </lineage>
</organism>
<keyword evidence="3" id="KW-0813">Transport</keyword>
<dbReference type="CDD" id="cd00995">
    <property type="entry name" value="PBP2_NikA_DppA_OppA_like"/>
    <property type="match status" value="1"/>
</dbReference>
<dbReference type="Gene3D" id="3.90.76.10">
    <property type="entry name" value="Dipeptide-binding Protein, Domain 1"/>
    <property type="match status" value="1"/>
</dbReference>
<proteinExistence type="inferred from homology"/>
<dbReference type="GO" id="GO:0030288">
    <property type="term" value="C:outer membrane-bounded periplasmic space"/>
    <property type="evidence" value="ECO:0007669"/>
    <property type="project" value="UniProtKB-ARBA"/>
</dbReference>
<feature type="domain" description="Solute-binding protein family 5" evidence="5">
    <location>
        <begin position="95"/>
        <end position="408"/>
    </location>
</feature>
<evidence type="ECO:0000256" key="1">
    <source>
        <dbReference type="ARBA" id="ARBA00004196"/>
    </source>
</evidence>
<gene>
    <name evidence="6" type="ORF">EHQ49_05930</name>
</gene>
<comment type="subcellular location">
    <subcellularLocation>
        <location evidence="1">Cell envelope</location>
    </subcellularLocation>
</comment>
<evidence type="ECO:0000256" key="4">
    <source>
        <dbReference type="ARBA" id="ARBA00022729"/>
    </source>
</evidence>
<dbReference type="InterPro" id="IPR039424">
    <property type="entry name" value="SBP_5"/>
</dbReference>
<evidence type="ECO:0000313" key="7">
    <source>
        <dbReference type="Proteomes" id="UP000298125"/>
    </source>
</evidence>
<evidence type="ECO:0000256" key="3">
    <source>
        <dbReference type="ARBA" id="ARBA00022448"/>
    </source>
</evidence>
<evidence type="ECO:0000259" key="5">
    <source>
        <dbReference type="Pfam" id="PF00496"/>
    </source>
</evidence>
<comment type="caution">
    <text evidence="6">The sequence shown here is derived from an EMBL/GenBank/DDBJ whole genome shotgun (WGS) entry which is preliminary data.</text>
</comment>
<dbReference type="EMBL" id="RQGA01000003">
    <property type="protein sequence ID" value="TGL44996.1"/>
    <property type="molecule type" value="Genomic_DNA"/>
</dbReference>
<dbReference type="GO" id="GO:0015833">
    <property type="term" value="P:peptide transport"/>
    <property type="evidence" value="ECO:0007669"/>
    <property type="project" value="TreeGrafter"/>
</dbReference>
<dbReference type="PANTHER" id="PTHR30290:SF10">
    <property type="entry name" value="PERIPLASMIC OLIGOPEPTIDE-BINDING PROTEIN-RELATED"/>
    <property type="match status" value="1"/>
</dbReference>
<dbReference type="Proteomes" id="UP000298125">
    <property type="component" value="Unassembled WGS sequence"/>
</dbReference>
<dbReference type="RefSeq" id="WP_135577257.1">
    <property type="nucleotide sequence ID" value="NZ_RQGA01000003.1"/>
</dbReference>
<accession>A0A4R9JJ53</accession>
<dbReference type="PIRSF" id="PIRSF002741">
    <property type="entry name" value="MppA"/>
    <property type="match status" value="1"/>
</dbReference>
<dbReference type="Gene3D" id="3.10.105.10">
    <property type="entry name" value="Dipeptide-binding Protein, Domain 3"/>
    <property type="match status" value="1"/>
</dbReference>
<dbReference type="Pfam" id="PF00496">
    <property type="entry name" value="SBP_bac_5"/>
    <property type="match status" value="1"/>
</dbReference>
<dbReference type="InterPro" id="IPR030678">
    <property type="entry name" value="Peptide/Ni-bd"/>
</dbReference>
<keyword evidence="4" id="KW-0732">Signal</keyword>
<keyword evidence="7" id="KW-1185">Reference proteome</keyword>
<dbReference type="Gene3D" id="3.40.190.10">
    <property type="entry name" value="Periplasmic binding protein-like II"/>
    <property type="match status" value="1"/>
</dbReference>
<evidence type="ECO:0000256" key="2">
    <source>
        <dbReference type="ARBA" id="ARBA00005695"/>
    </source>
</evidence>
<evidence type="ECO:0000313" key="6">
    <source>
        <dbReference type="EMBL" id="TGL44996.1"/>
    </source>
</evidence>